<dbReference type="SUPFAM" id="SSF46785">
    <property type="entry name" value="Winged helix' DNA-binding domain"/>
    <property type="match status" value="1"/>
</dbReference>
<dbReference type="EMBL" id="PPEG02000004">
    <property type="protein sequence ID" value="PWN61574.1"/>
    <property type="molecule type" value="Genomic_DNA"/>
</dbReference>
<sequence length="115" mass="13315">METKERTEENKICPLEVAVNTISGKWKIPIVWQINEGKKRPSEFLRGIAKVDRRVLNQQLAEMVEDGILTKQSFNELPPRVEYTLTELGGKLVEILWQLNDWGKLLIPENEESLN</sequence>
<protein>
    <submittedName>
        <fullName evidence="5">Transcriptional regulator</fullName>
    </submittedName>
</protein>
<dbReference type="Proteomes" id="UP000236413">
    <property type="component" value="Unassembled WGS sequence"/>
</dbReference>
<name>A0A316WJK6_9FLAO</name>
<dbReference type="Pfam" id="PF01638">
    <property type="entry name" value="HxlR"/>
    <property type="match status" value="1"/>
</dbReference>
<dbReference type="RefSeq" id="WP_103233594.1">
    <property type="nucleotide sequence ID" value="NZ_PPEG02000004.1"/>
</dbReference>
<evidence type="ECO:0000259" key="4">
    <source>
        <dbReference type="PROSITE" id="PS51118"/>
    </source>
</evidence>
<gene>
    <name evidence="5" type="ORF">C1634_009820</name>
</gene>
<dbReference type="InterPro" id="IPR036388">
    <property type="entry name" value="WH-like_DNA-bd_sf"/>
</dbReference>
<evidence type="ECO:0000256" key="1">
    <source>
        <dbReference type="ARBA" id="ARBA00023015"/>
    </source>
</evidence>
<evidence type="ECO:0000256" key="3">
    <source>
        <dbReference type="ARBA" id="ARBA00023163"/>
    </source>
</evidence>
<feature type="domain" description="HTH hxlR-type" evidence="4">
    <location>
        <begin position="13"/>
        <end position="111"/>
    </location>
</feature>
<organism evidence="5 6">
    <name type="scientific">Chryseobacterium viscerum</name>
    <dbReference type="NCBI Taxonomy" id="1037377"/>
    <lineage>
        <taxon>Bacteria</taxon>
        <taxon>Pseudomonadati</taxon>
        <taxon>Bacteroidota</taxon>
        <taxon>Flavobacteriia</taxon>
        <taxon>Flavobacteriales</taxon>
        <taxon>Weeksellaceae</taxon>
        <taxon>Chryseobacterium group</taxon>
        <taxon>Chryseobacterium</taxon>
    </lineage>
</organism>
<dbReference type="AlphaFoldDB" id="A0A316WJK6"/>
<keyword evidence="2" id="KW-0238">DNA-binding</keyword>
<keyword evidence="1" id="KW-0805">Transcription regulation</keyword>
<dbReference type="PROSITE" id="PS51118">
    <property type="entry name" value="HTH_HXLR"/>
    <property type="match status" value="1"/>
</dbReference>
<keyword evidence="3" id="KW-0804">Transcription</keyword>
<reference evidence="5 6" key="1">
    <citation type="submission" date="2018-04" db="EMBL/GenBank/DDBJ databases">
        <title>Chryseobacterium oncorhynchi 701B-08T from rainbow trout, and Chryseobacterium viscerum 687B-08T from diseased fish.</title>
        <authorList>
            <person name="Jeong J.-J."/>
            <person name="Lee Y.J."/>
            <person name="Pathiraja D."/>
            <person name="Park B."/>
            <person name="Choi I.-G."/>
            <person name="Kim K.D."/>
        </authorList>
    </citation>
    <scope>NUCLEOTIDE SEQUENCE [LARGE SCALE GENOMIC DNA]</scope>
    <source>
        <strain evidence="5 6">687B-08</strain>
    </source>
</reference>
<dbReference type="Gene3D" id="1.10.10.10">
    <property type="entry name" value="Winged helix-like DNA-binding domain superfamily/Winged helix DNA-binding domain"/>
    <property type="match status" value="1"/>
</dbReference>
<accession>A0A316WJK6</accession>
<dbReference type="InterPro" id="IPR002577">
    <property type="entry name" value="HTH_HxlR"/>
</dbReference>
<comment type="caution">
    <text evidence="5">The sequence shown here is derived from an EMBL/GenBank/DDBJ whole genome shotgun (WGS) entry which is preliminary data.</text>
</comment>
<dbReference type="GO" id="GO:0003677">
    <property type="term" value="F:DNA binding"/>
    <property type="evidence" value="ECO:0007669"/>
    <property type="project" value="UniProtKB-KW"/>
</dbReference>
<proteinExistence type="predicted"/>
<dbReference type="InterPro" id="IPR036390">
    <property type="entry name" value="WH_DNA-bd_sf"/>
</dbReference>
<evidence type="ECO:0000313" key="6">
    <source>
        <dbReference type="Proteomes" id="UP000236413"/>
    </source>
</evidence>
<dbReference type="PANTHER" id="PTHR33204">
    <property type="entry name" value="TRANSCRIPTIONAL REGULATOR, MARR FAMILY"/>
    <property type="match status" value="1"/>
</dbReference>
<evidence type="ECO:0000256" key="2">
    <source>
        <dbReference type="ARBA" id="ARBA00023125"/>
    </source>
</evidence>
<evidence type="ECO:0000313" key="5">
    <source>
        <dbReference type="EMBL" id="PWN61574.1"/>
    </source>
</evidence>